<dbReference type="Proteomes" id="UP000499080">
    <property type="component" value="Unassembled WGS sequence"/>
</dbReference>
<dbReference type="AlphaFoldDB" id="A0A4Y2DK96"/>
<name>A0A4Y2DK96_ARAVE</name>
<comment type="caution">
    <text evidence="2">The sequence shown here is derived from an EMBL/GenBank/DDBJ whole genome shotgun (WGS) entry which is preliminary data.</text>
</comment>
<organism evidence="2 3">
    <name type="scientific">Araneus ventricosus</name>
    <name type="common">Orbweaver spider</name>
    <name type="synonym">Epeira ventricosa</name>
    <dbReference type="NCBI Taxonomy" id="182803"/>
    <lineage>
        <taxon>Eukaryota</taxon>
        <taxon>Metazoa</taxon>
        <taxon>Ecdysozoa</taxon>
        <taxon>Arthropoda</taxon>
        <taxon>Chelicerata</taxon>
        <taxon>Arachnida</taxon>
        <taxon>Araneae</taxon>
        <taxon>Araneomorphae</taxon>
        <taxon>Entelegynae</taxon>
        <taxon>Araneoidea</taxon>
        <taxon>Araneidae</taxon>
        <taxon>Araneus</taxon>
    </lineage>
</organism>
<keyword evidence="1" id="KW-0472">Membrane</keyword>
<keyword evidence="3" id="KW-1185">Reference proteome</keyword>
<evidence type="ECO:0000313" key="3">
    <source>
        <dbReference type="Proteomes" id="UP000499080"/>
    </source>
</evidence>
<keyword evidence="1" id="KW-0812">Transmembrane</keyword>
<proteinExistence type="predicted"/>
<evidence type="ECO:0000313" key="2">
    <source>
        <dbReference type="EMBL" id="GBM16294.1"/>
    </source>
</evidence>
<protein>
    <submittedName>
        <fullName evidence="2">Uncharacterized protein</fullName>
    </submittedName>
</protein>
<feature type="transmembrane region" description="Helical" evidence="1">
    <location>
        <begin position="36"/>
        <end position="53"/>
    </location>
</feature>
<reference evidence="2 3" key="1">
    <citation type="journal article" date="2019" name="Sci. Rep.">
        <title>Orb-weaving spider Araneus ventricosus genome elucidates the spidroin gene catalogue.</title>
        <authorList>
            <person name="Kono N."/>
            <person name="Nakamura H."/>
            <person name="Ohtoshi R."/>
            <person name="Moran D.A.P."/>
            <person name="Shinohara A."/>
            <person name="Yoshida Y."/>
            <person name="Fujiwara M."/>
            <person name="Mori M."/>
            <person name="Tomita M."/>
            <person name="Arakawa K."/>
        </authorList>
    </citation>
    <scope>NUCLEOTIDE SEQUENCE [LARGE SCALE GENOMIC DNA]</scope>
</reference>
<accession>A0A4Y2DK96</accession>
<sequence>MLTSRFEVKAGILVRCKIDIVMQVSVSVRFTSRLEVTVGILVTYITILSYALLKRLTPVTTSHNQTFHSVLTCSRLTRKDGFHVHRVFGGVRFGTSPIL</sequence>
<gene>
    <name evidence="2" type="ORF">AVEN_194037_1</name>
</gene>
<keyword evidence="1" id="KW-1133">Transmembrane helix</keyword>
<dbReference type="EMBL" id="BGPR01000371">
    <property type="protein sequence ID" value="GBM16294.1"/>
    <property type="molecule type" value="Genomic_DNA"/>
</dbReference>
<evidence type="ECO:0000256" key="1">
    <source>
        <dbReference type="SAM" id="Phobius"/>
    </source>
</evidence>